<organism evidence="4 5">
    <name type="scientific">Orbilia ellipsospora</name>
    <dbReference type="NCBI Taxonomy" id="2528407"/>
    <lineage>
        <taxon>Eukaryota</taxon>
        <taxon>Fungi</taxon>
        <taxon>Dikarya</taxon>
        <taxon>Ascomycota</taxon>
        <taxon>Pezizomycotina</taxon>
        <taxon>Orbiliomycetes</taxon>
        <taxon>Orbiliales</taxon>
        <taxon>Orbiliaceae</taxon>
        <taxon>Orbilia</taxon>
    </lineage>
</organism>
<name>A0AAV9XBM0_9PEZI</name>
<dbReference type="Pfam" id="PF00026">
    <property type="entry name" value="Asp"/>
    <property type="match status" value="1"/>
</dbReference>
<feature type="compositionally biased region" description="Low complexity" evidence="1">
    <location>
        <begin position="341"/>
        <end position="351"/>
    </location>
</feature>
<dbReference type="AlphaFoldDB" id="A0AAV9XBM0"/>
<proteinExistence type="predicted"/>
<keyword evidence="5" id="KW-1185">Reference proteome</keyword>
<keyword evidence="2" id="KW-0472">Membrane</keyword>
<feature type="transmembrane region" description="Helical" evidence="2">
    <location>
        <begin position="385"/>
        <end position="408"/>
    </location>
</feature>
<evidence type="ECO:0000259" key="3">
    <source>
        <dbReference type="PROSITE" id="PS51767"/>
    </source>
</evidence>
<dbReference type="Proteomes" id="UP001365542">
    <property type="component" value="Unassembled WGS sequence"/>
</dbReference>
<keyword evidence="2" id="KW-0812">Transmembrane</keyword>
<sequence>MSILLITNVYAPLEFSYTVTLQLNQVELEGTIISVLDPASKYGTMVEAQGYLGLGSWGYGDTATSHPGTVLSQMVSKSYINSQTVGIHLDNVYNQPANQDIHGSILFGGIDRAKFEGQIGTYNLTLENPALSNVSALDPLRHPMEEVGQSIKINLLNFTFGSTLSNDTVKNQEPGQKYLRGKAFLDLSNRYIELPDVEWGLLVEELNNSGHLAQPATEYSEKLYLQKEKVDDTAQSYGLNISFPGDLFIPILYQHMSVLDSKSDTYELLIKKQNPNLEPRAFVLGAPFFRAAYVVLDYSNGYVNLAKSIQGTNDQDIIEIGYDGKNISTILNRVDLNTTAPTTLPTHTSTLNKSSTHRPTSKATSSPTSTPTSTTTLSQISVQTVIASTSIAGTFGGMFIITFAALIWTLTRNRPPYQPIILPANIVNSQGQPAHSNFSSGGLGPPDPETVFGTYRSSQGGSQTQRDTIHEERPLGFTVRPDHSQIFEASGSNATV</sequence>
<dbReference type="PROSITE" id="PS51767">
    <property type="entry name" value="PEPTIDASE_A1"/>
    <property type="match status" value="1"/>
</dbReference>
<feature type="compositionally biased region" description="Low complexity" evidence="1">
    <location>
        <begin position="361"/>
        <end position="377"/>
    </location>
</feature>
<dbReference type="InterPro" id="IPR033121">
    <property type="entry name" value="PEPTIDASE_A1"/>
</dbReference>
<feature type="region of interest" description="Disordered" evidence="1">
    <location>
        <begin position="341"/>
        <end position="377"/>
    </location>
</feature>
<reference evidence="4 5" key="1">
    <citation type="submission" date="2019-10" db="EMBL/GenBank/DDBJ databases">
        <authorList>
            <person name="Palmer J.M."/>
        </authorList>
    </citation>
    <scope>NUCLEOTIDE SEQUENCE [LARGE SCALE GENOMIC DNA]</scope>
    <source>
        <strain evidence="4 5">TWF694</strain>
    </source>
</reference>
<evidence type="ECO:0000313" key="5">
    <source>
        <dbReference type="Proteomes" id="UP001365542"/>
    </source>
</evidence>
<comment type="caution">
    <text evidence="4">The sequence shown here is derived from an EMBL/GenBank/DDBJ whole genome shotgun (WGS) entry which is preliminary data.</text>
</comment>
<evidence type="ECO:0000256" key="2">
    <source>
        <dbReference type="SAM" id="Phobius"/>
    </source>
</evidence>
<evidence type="ECO:0000256" key="1">
    <source>
        <dbReference type="SAM" id="MobiDB-lite"/>
    </source>
</evidence>
<accession>A0AAV9XBM0</accession>
<keyword evidence="2" id="KW-1133">Transmembrane helix</keyword>
<evidence type="ECO:0000313" key="4">
    <source>
        <dbReference type="EMBL" id="KAK6538559.1"/>
    </source>
</evidence>
<dbReference type="EMBL" id="JAVHJO010000007">
    <property type="protein sequence ID" value="KAK6538559.1"/>
    <property type="molecule type" value="Genomic_DNA"/>
</dbReference>
<gene>
    <name evidence="4" type="ORF">TWF694_010138</name>
</gene>
<dbReference type="SUPFAM" id="SSF50630">
    <property type="entry name" value="Acid proteases"/>
    <property type="match status" value="1"/>
</dbReference>
<dbReference type="InterPro" id="IPR021109">
    <property type="entry name" value="Peptidase_aspartic_dom_sf"/>
</dbReference>
<protein>
    <recommendedName>
        <fullName evidence="3">Peptidase A1 domain-containing protein</fullName>
    </recommendedName>
</protein>
<feature type="domain" description="Peptidase A1" evidence="3">
    <location>
        <begin position="1"/>
        <end position="306"/>
    </location>
</feature>
<dbReference type="Gene3D" id="2.40.70.10">
    <property type="entry name" value="Acid Proteases"/>
    <property type="match status" value="1"/>
</dbReference>